<sequence length="103" mass="12177">MKQSNEKHLTSFPSARKIRRACNLELYRTAKRLKIWIPPDKMEAAEKLYVRKVAENMIWIHEHHSNRTKLSDWWEANVNAEIAELWQVDAKRLADAFRDAFGG</sequence>
<name>A0A9W5W611_9BACL</name>
<dbReference type="EMBL" id="JFHU01000257">
    <property type="protein sequence ID" value="EXX84874.1"/>
    <property type="molecule type" value="Genomic_DNA"/>
</dbReference>
<gene>
    <name evidence="1" type="ORF">BG53_10225</name>
</gene>
<evidence type="ECO:0000313" key="2">
    <source>
        <dbReference type="Proteomes" id="UP000053750"/>
    </source>
</evidence>
<dbReference type="OrthoDB" id="2633577at2"/>
<comment type="caution">
    <text evidence="1">The sequence shown here is derived from an EMBL/GenBank/DDBJ whole genome shotgun (WGS) entry which is preliminary data.</text>
</comment>
<organism evidence="1 2">
    <name type="scientific">Paenibacillus darwinianus</name>
    <dbReference type="NCBI Taxonomy" id="1380763"/>
    <lineage>
        <taxon>Bacteria</taxon>
        <taxon>Bacillati</taxon>
        <taxon>Bacillota</taxon>
        <taxon>Bacilli</taxon>
        <taxon>Bacillales</taxon>
        <taxon>Paenibacillaceae</taxon>
        <taxon>Paenibacillus</taxon>
    </lineage>
</organism>
<proteinExistence type="predicted"/>
<reference evidence="1 2" key="1">
    <citation type="submission" date="2014-02" db="EMBL/GenBank/DDBJ databases">
        <title>Genome sequence of Paenibacillus darwinianus reveals adaptive mechanisms for survival in Antarctic soils.</title>
        <authorList>
            <person name="Dsouza M."/>
            <person name="Taylor M.W."/>
            <person name="Turner S.J."/>
            <person name="Aislabie J."/>
        </authorList>
    </citation>
    <scope>NUCLEOTIDE SEQUENCE [LARGE SCALE GENOMIC DNA]</scope>
    <source>
        <strain evidence="1 2">CE1</strain>
    </source>
</reference>
<evidence type="ECO:0008006" key="3">
    <source>
        <dbReference type="Google" id="ProtNLM"/>
    </source>
</evidence>
<dbReference type="Proteomes" id="UP000053750">
    <property type="component" value="Unassembled WGS sequence"/>
</dbReference>
<dbReference type="RefSeq" id="WP_036585970.1">
    <property type="nucleotide sequence ID" value="NZ_KK082205.1"/>
</dbReference>
<keyword evidence="2" id="KW-1185">Reference proteome</keyword>
<evidence type="ECO:0000313" key="1">
    <source>
        <dbReference type="EMBL" id="EXX84874.1"/>
    </source>
</evidence>
<protein>
    <recommendedName>
        <fullName evidence="3">Dehydrogenase</fullName>
    </recommendedName>
</protein>
<dbReference type="AlphaFoldDB" id="A0A9W5W611"/>
<accession>A0A9W5W611</accession>